<gene>
    <name evidence="5" type="ORF">NT6N_14850</name>
</gene>
<organism evidence="5">
    <name type="scientific">Oceaniferula spumae</name>
    <dbReference type="NCBI Taxonomy" id="2979115"/>
    <lineage>
        <taxon>Bacteria</taxon>
        <taxon>Pseudomonadati</taxon>
        <taxon>Verrucomicrobiota</taxon>
        <taxon>Verrucomicrobiia</taxon>
        <taxon>Verrucomicrobiales</taxon>
        <taxon>Verrucomicrobiaceae</taxon>
        <taxon>Oceaniferula</taxon>
    </lineage>
</organism>
<dbReference type="SUPFAM" id="SSF49363">
    <property type="entry name" value="Purple acid phosphatase, N-terminal domain"/>
    <property type="match status" value="1"/>
</dbReference>
<sequence length="640" mass="71481">MINSYLKLHLISLCFASALVPAHVQSAVTRAPYLQLATPTSIKVVWRSDREVVPSVRFGKKRDDLDKVCHGPQVLHRRIQKFAAPGTQPLHSAPANTHQFEGSITGLEPDTLYYYAVYHGENRVTQDDGSYYFRTHPKPGAKRDLYFWAVGDSGTGRPIQQKVHQAMREYNIKNKLTLDMYIHVGDMAYTDGRDKEFQNSFFNIYKTTLRNTVCWAAMGNHEGRTSNGNTGVGPFYDAYINPTQGEAGGVPSGKESYYSYDYGRAHFIVLNSHDLDRRPTAAMAQWLREDLAKTSTGKSDWIIAFWHHPPYTKGSHDSDKEHQLIEMRQHIMPILESGGVDLVLTGHSHIYERSMLIDGAYETPTVAENKVLDDGDGDVTGDGAYQKSPGLKPNQGTVQVVTGHGGTGLRRKGYSPVMKRSMVIHGSSLVHISGDTMKALMLDSEGNILDRFYIEKKKEVTPKRIAKPWKPGPPSEGKYLIKKNADWHFLAGATPPANWTAADFDISNWKIGKAGFGYGDNDDSTVLDMRGKFSTVYLRRSFKIDQPNDALKLWLAINYDDAFILYLNGKEAMRRGVGKGNAAKAKQISSHEAGTFELFDLKPYAHLLKRGDNVIAIEGHNVSLKSSDFSLHPALILKTK</sequence>
<dbReference type="InterPro" id="IPR029052">
    <property type="entry name" value="Metallo-depent_PP-like"/>
</dbReference>
<dbReference type="Gene3D" id="2.60.120.260">
    <property type="entry name" value="Galactose-binding domain-like"/>
    <property type="match status" value="1"/>
</dbReference>
<dbReference type="Pfam" id="PF16656">
    <property type="entry name" value="Pur_ac_phosph_N"/>
    <property type="match status" value="1"/>
</dbReference>
<dbReference type="KEGG" id="osu:NT6N_14850"/>
<feature type="domain" description="Calcineurin-like phosphoesterase" evidence="3">
    <location>
        <begin position="147"/>
        <end position="351"/>
    </location>
</feature>
<evidence type="ECO:0000259" key="3">
    <source>
        <dbReference type="Pfam" id="PF00149"/>
    </source>
</evidence>
<dbReference type="Pfam" id="PF00149">
    <property type="entry name" value="Metallophos"/>
    <property type="match status" value="1"/>
</dbReference>
<proteinExistence type="predicted"/>
<dbReference type="PANTHER" id="PTHR45867:SF3">
    <property type="entry name" value="ACID PHOSPHATASE TYPE 7"/>
    <property type="match status" value="1"/>
</dbReference>
<evidence type="ECO:0000259" key="4">
    <source>
        <dbReference type="Pfam" id="PF16656"/>
    </source>
</evidence>
<dbReference type="InterPro" id="IPR015914">
    <property type="entry name" value="PAPs_N"/>
</dbReference>
<dbReference type="InterPro" id="IPR004843">
    <property type="entry name" value="Calcineurin-like_PHP"/>
</dbReference>
<dbReference type="Gene3D" id="2.60.40.380">
    <property type="entry name" value="Purple acid phosphatase-like, N-terminal"/>
    <property type="match status" value="1"/>
</dbReference>
<evidence type="ECO:0000256" key="2">
    <source>
        <dbReference type="SAM" id="SignalP"/>
    </source>
</evidence>
<dbReference type="GO" id="GO:0046872">
    <property type="term" value="F:metal ion binding"/>
    <property type="evidence" value="ECO:0007669"/>
    <property type="project" value="InterPro"/>
</dbReference>
<evidence type="ECO:0000256" key="1">
    <source>
        <dbReference type="ARBA" id="ARBA00022729"/>
    </source>
</evidence>
<dbReference type="PANTHER" id="PTHR45867">
    <property type="entry name" value="PURPLE ACID PHOSPHATASE"/>
    <property type="match status" value="1"/>
</dbReference>
<protein>
    <recommendedName>
        <fullName evidence="6">Metallophosphoesterase</fullName>
    </recommendedName>
</protein>
<keyword evidence="1 2" id="KW-0732">Signal</keyword>
<feature type="domain" description="Purple acid phosphatase N-terminal" evidence="4">
    <location>
        <begin position="33"/>
        <end position="125"/>
    </location>
</feature>
<accession>A0AAT9FKB7</accession>
<name>A0AAT9FKB7_9BACT</name>
<reference evidence="5" key="1">
    <citation type="submission" date="2024-07" db="EMBL/GenBank/DDBJ databases">
        <title>Complete genome sequence of Verrucomicrobiaceae bacterium NT6N.</title>
        <authorList>
            <person name="Huang C."/>
            <person name="Takami H."/>
            <person name="Hamasaki K."/>
        </authorList>
    </citation>
    <scope>NUCLEOTIDE SEQUENCE</scope>
    <source>
        <strain evidence="5">NT6N</strain>
    </source>
</reference>
<dbReference type="Gene3D" id="3.60.21.10">
    <property type="match status" value="1"/>
</dbReference>
<feature type="signal peptide" evidence="2">
    <location>
        <begin position="1"/>
        <end position="26"/>
    </location>
</feature>
<evidence type="ECO:0000313" key="5">
    <source>
        <dbReference type="EMBL" id="BDS06445.1"/>
    </source>
</evidence>
<dbReference type="InterPro" id="IPR008963">
    <property type="entry name" value="Purple_acid_Pase-like_N"/>
</dbReference>
<dbReference type="EMBL" id="AP026866">
    <property type="protein sequence ID" value="BDS06445.1"/>
    <property type="molecule type" value="Genomic_DNA"/>
</dbReference>
<evidence type="ECO:0008006" key="6">
    <source>
        <dbReference type="Google" id="ProtNLM"/>
    </source>
</evidence>
<dbReference type="SUPFAM" id="SSF56300">
    <property type="entry name" value="Metallo-dependent phosphatases"/>
    <property type="match status" value="1"/>
</dbReference>
<dbReference type="SUPFAM" id="SSF49785">
    <property type="entry name" value="Galactose-binding domain-like"/>
    <property type="match status" value="1"/>
</dbReference>
<feature type="chain" id="PRO_5043714634" description="Metallophosphoesterase" evidence="2">
    <location>
        <begin position="27"/>
        <end position="640"/>
    </location>
</feature>
<dbReference type="GO" id="GO:0003993">
    <property type="term" value="F:acid phosphatase activity"/>
    <property type="evidence" value="ECO:0007669"/>
    <property type="project" value="InterPro"/>
</dbReference>
<dbReference type="InterPro" id="IPR008979">
    <property type="entry name" value="Galactose-bd-like_sf"/>
</dbReference>
<dbReference type="AlphaFoldDB" id="A0AAT9FKB7"/>